<dbReference type="Pfam" id="PF20431">
    <property type="entry name" value="E_motif"/>
    <property type="match status" value="1"/>
</dbReference>
<dbReference type="EMBL" id="CM010718">
    <property type="protein sequence ID" value="RZC58424.1"/>
    <property type="molecule type" value="Genomic_DNA"/>
</dbReference>
<dbReference type="Proteomes" id="UP000316621">
    <property type="component" value="Chromosome 4"/>
</dbReference>
<dbReference type="OrthoDB" id="330671at2759"/>
<keyword evidence="1" id="KW-0677">Repeat</keyword>
<evidence type="ECO:0000313" key="4">
    <source>
        <dbReference type="EMBL" id="RZC58424.1"/>
    </source>
</evidence>
<evidence type="ECO:0000256" key="2">
    <source>
        <dbReference type="PROSITE-ProRule" id="PRU00708"/>
    </source>
</evidence>
<evidence type="ECO:0000313" key="5">
    <source>
        <dbReference type="Proteomes" id="UP000316621"/>
    </source>
</evidence>
<dbReference type="InterPro" id="IPR011990">
    <property type="entry name" value="TPR-like_helical_dom_sf"/>
</dbReference>
<accession>A0A4Y7JBA4</accession>
<dbReference type="FunFam" id="1.25.40.10:FF:000366">
    <property type="entry name" value="Pentatricopeptide (PPR) repeat-containing protein"/>
    <property type="match status" value="1"/>
</dbReference>
<protein>
    <recommendedName>
        <fullName evidence="3">DYW domain-containing protein</fullName>
    </recommendedName>
</protein>
<dbReference type="Gene3D" id="1.25.40.10">
    <property type="entry name" value="Tetratricopeptide repeat domain"/>
    <property type="match status" value="3"/>
</dbReference>
<dbReference type="OMA" id="WNTMIAY"/>
<dbReference type="Pfam" id="PF01535">
    <property type="entry name" value="PPR"/>
    <property type="match status" value="1"/>
</dbReference>
<dbReference type="AlphaFoldDB" id="A0A4Y7JBA4"/>
<evidence type="ECO:0000256" key="1">
    <source>
        <dbReference type="ARBA" id="ARBA00022737"/>
    </source>
</evidence>
<dbReference type="PANTHER" id="PTHR47926">
    <property type="entry name" value="PENTATRICOPEPTIDE REPEAT-CONTAINING PROTEIN"/>
    <property type="match status" value="1"/>
</dbReference>
<dbReference type="Pfam" id="PF13041">
    <property type="entry name" value="PPR_2"/>
    <property type="match status" value="3"/>
</dbReference>
<dbReference type="InterPro" id="IPR032867">
    <property type="entry name" value="DYW_dom"/>
</dbReference>
<name>A0A4Y7JBA4_PAPSO</name>
<feature type="domain" description="DYW" evidence="3">
    <location>
        <begin position="536"/>
        <end position="629"/>
    </location>
</feature>
<dbReference type="InterPro" id="IPR046960">
    <property type="entry name" value="PPR_At4g14850-like_plant"/>
</dbReference>
<feature type="repeat" description="PPR" evidence="2">
    <location>
        <begin position="356"/>
        <end position="386"/>
    </location>
</feature>
<sequence>MASTVINSYALPAKKLSIKKKQTPNTNLSLLHLCTHLYEAKQIHALMIKTSQISDSYSAGRIAEFYAISDHGSLKCAEKVLNSVQEPSSFLWNTVIRGNIIKQNLINSILLYNQMISKSVEPDHFTFTFLLKACTELPAPDVGKQLHCQISKLGLEFNPYVRNKLIHLYSISGSIADAQKLFDKSTELGIVTWNSMLEAYADCKDRESLHKLFHEMPYRDVVSWNTVIGFYVQVGEFKEAVEMFRQMQEKGQLANRVTLISVLSAVAHLGALAQGSWLHSYIDKNHINLDENLGSALINMYAKCGCLDGAIQAFEKTSKKSVDTWNSMISGFAANGQSLKAIGLFTKMESSRVQPNAITFSCVLNACSHGGLVEEGVKYFRKMSEIYKIKPDIAHYGCMVDLFSRAALFDRAEDIIRTMPMKPDKVMWKALLGACRNHRNFEVGERAGLKLIELAPDDHASYVLLSNIYAIAEKWEGVHRVRKMMWERGIRKIPGCSSIELDGVVHEFIVGDITHSGKKEIYEMLDEMGGKLKLAGYKPDTEQVLLDIEDEEVKKNSLTHHSEKLAIAFGFISTSPKTTIRVVKNLRVCSDCHSVMKHLSKIYERDIIVRDSNRFHHFSEGTCSCMDYW</sequence>
<reference evidence="4 5" key="1">
    <citation type="journal article" date="2018" name="Science">
        <title>The opium poppy genome and morphinan production.</title>
        <authorList>
            <person name="Guo L."/>
            <person name="Winzer T."/>
            <person name="Yang X."/>
            <person name="Li Y."/>
            <person name="Ning Z."/>
            <person name="He Z."/>
            <person name="Teodor R."/>
            <person name="Lu Y."/>
            <person name="Bowser T.A."/>
            <person name="Graham I.A."/>
            <person name="Ye K."/>
        </authorList>
    </citation>
    <scope>NUCLEOTIDE SEQUENCE [LARGE SCALE GENOMIC DNA]</scope>
    <source>
        <strain evidence="5">cv. HN1</strain>
        <tissue evidence="4">Leaves</tissue>
    </source>
</reference>
<dbReference type="Gramene" id="RZC58424">
    <property type="protein sequence ID" value="RZC58424"/>
    <property type="gene ID" value="C5167_005722"/>
</dbReference>
<organism evidence="4 5">
    <name type="scientific">Papaver somniferum</name>
    <name type="common">Opium poppy</name>
    <dbReference type="NCBI Taxonomy" id="3469"/>
    <lineage>
        <taxon>Eukaryota</taxon>
        <taxon>Viridiplantae</taxon>
        <taxon>Streptophyta</taxon>
        <taxon>Embryophyta</taxon>
        <taxon>Tracheophyta</taxon>
        <taxon>Spermatophyta</taxon>
        <taxon>Magnoliopsida</taxon>
        <taxon>Ranunculales</taxon>
        <taxon>Papaveraceae</taxon>
        <taxon>Papaveroideae</taxon>
        <taxon>Papaver</taxon>
    </lineage>
</organism>
<dbReference type="GO" id="GO:0003723">
    <property type="term" value="F:RNA binding"/>
    <property type="evidence" value="ECO:0007669"/>
    <property type="project" value="InterPro"/>
</dbReference>
<dbReference type="InterPro" id="IPR046848">
    <property type="entry name" value="E_motif"/>
</dbReference>
<dbReference type="PROSITE" id="PS51375">
    <property type="entry name" value="PPR"/>
    <property type="match status" value="3"/>
</dbReference>
<dbReference type="FunFam" id="1.25.40.10:FF:000031">
    <property type="entry name" value="Pentatricopeptide repeat-containing protein mitochondrial"/>
    <property type="match status" value="1"/>
</dbReference>
<dbReference type="InterPro" id="IPR002885">
    <property type="entry name" value="PPR_rpt"/>
</dbReference>
<dbReference type="Pfam" id="PF14432">
    <property type="entry name" value="DYW_deaminase"/>
    <property type="match status" value="1"/>
</dbReference>
<dbReference type="FunFam" id="1.25.40.10:FF:000470">
    <property type="entry name" value="Pentatricopeptide repeat-containing protein At5g66520"/>
    <property type="match status" value="1"/>
</dbReference>
<dbReference type="GO" id="GO:0008270">
    <property type="term" value="F:zinc ion binding"/>
    <property type="evidence" value="ECO:0007669"/>
    <property type="project" value="InterPro"/>
</dbReference>
<dbReference type="PANTHER" id="PTHR47926:SF384">
    <property type="entry name" value="DYW DOMAIN-CONTAINING PROTEIN"/>
    <property type="match status" value="1"/>
</dbReference>
<feature type="repeat" description="PPR" evidence="2">
    <location>
        <begin position="220"/>
        <end position="254"/>
    </location>
</feature>
<gene>
    <name evidence="4" type="ORF">C5167_005722</name>
</gene>
<feature type="repeat" description="PPR" evidence="2">
    <location>
        <begin position="321"/>
        <end position="355"/>
    </location>
</feature>
<evidence type="ECO:0000259" key="3">
    <source>
        <dbReference type="Pfam" id="PF14432"/>
    </source>
</evidence>
<dbReference type="GO" id="GO:0009451">
    <property type="term" value="P:RNA modification"/>
    <property type="evidence" value="ECO:0007669"/>
    <property type="project" value="InterPro"/>
</dbReference>
<keyword evidence="5" id="KW-1185">Reference proteome</keyword>
<proteinExistence type="predicted"/>
<dbReference type="NCBIfam" id="TIGR00756">
    <property type="entry name" value="PPR"/>
    <property type="match status" value="3"/>
</dbReference>